<evidence type="ECO:0000256" key="2">
    <source>
        <dbReference type="ARBA" id="ARBA00022448"/>
    </source>
</evidence>
<dbReference type="GO" id="GO:0016020">
    <property type="term" value="C:membrane"/>
    <property type="evidence" value="ECO:0007669"/>
    <property type="project" value="InterPro"/>
</dbReference>
<proteinExistence type="predicted"/>
<dbReference type="Gene3D" id="3.40.930.10">
    <property type="entry name" value="Mannitol-specific EII, Chain A"/>
    <property type="match status" value="1"/>
</dbReference>
<dbReference type="GO" id="GO:0005737">
    <property type="term" value="C:cytoplasm"/>
    <property type="evidence" value="ECO:0007669"/>
    <property type="project" value="UniProtKB-SubCell"/>
</dbReference>
<dbReference type="InterPro" id="IPR002178">
    <property type="entry name" value="PTS_EIIA_type-2_dom"/>
</dbReference>
<dbReference type="PROSITE" id="PS51094">
    <property type="entry name" value="PTS_EIIA_TYPE_2"/>
    <property type="match status" value="1"/>
</dbReference>
<dbReference type="InterPro" id="IPR004715">
    <property type="entry name" value="PTS_IIA_fruc"/>
</dbReference>
<evidence type="ECO:0000256" key="3">
    <source>
        <dbReference type="ARBA" id="ARBA00022553"/>
    </source>
</evidence>
<keyword evidence="3" id="KW-0597">Phosphoprotein</keyword>
<keyword evidence="4 8" id="KW-0762">Sugar transport</keyword>
<dbReference type="GO" id="GO:0008982">
    <property type="term" value="F:protein-N(PI)-phosphohistidine-sugar phosphotransferase activity"/>
    <property type="evidence" value="ECO:0007669"/>
    <property type="project" value="InterPro"/>
</dbReference>
<keyword evidence="2" id="KW-0813">Transport</keyword>
<name>A0A7V2AU49_UNCEI</name>
<evidence type="ECO:0000256" key="6">
    <source>
        <dbReference type="ARBA" id="ARBA00022683"/>
    </source>
</evidence>
<evidence type="ECO:0000256" key="5">
    <source>
        <dbReference type="ARBA" id="ARBA00022679"/>
    </source>
</evidence>
<dbReference type="AlphaFoldDB" id="A0A7V2AU49"/>
<dbReference type="Pfam" id="PF00359">
    <property type="entry name" value="PTS_EIIA_2"/>
    <property type="match status" value="1"/>
</dbReference>
<evidence type="ECO:0000313" key="8">
    <source>
        <dbReference type="EMBL" id="HER43320.1"/>
    </source>
</evidence>
<dbReference type="SUPFAM" id="SSF55804">
    <property type="entry name" value="Phoshotransferase/anion transport protein"/>
    <property type="match status" value="1"/>
</dbReference>
<comment type="subcellular location">
    <subcellularLocation>
        <location evidence="1">Cytoplasm</location>
    </subcellularLocation>
</comment>
<dbReference type="FunFam" id="3.40.930.10:FF:000009">
    <property type="entry name" value="PTS system, fructose specific IIABC component"/>
    <property type="match status" value="1"/>
</dbReference>
<dbReference type="Proteomes" id="UP000886069">
    <property type="component" value="Unassembled WGS sequence"/>
</dbReference>
<protein>
    <submittedName>
        <fullName evidence="8">PTS sugar transporter subunit IIA</fullName>
    </submittedName>
</protein>
<keyword evidence="5" id="KW-0808">Transferase</keyword>
<dbReference type="InterPro" id="IPR016152">
    <property type="entry name" value="PTrfase/Anion_transptr"/>
</dbReference>
<dbReference type="PANTHER" id="PTHR47738:SF2">
    <property type="entry name" value="PTS SYSTEM FRUCTOSE-LIKE EIIA COMPONENT"/>
    <property type="match status" value="1"/>
</dbReference>
<dbReference type="CDD" id="cd00211">
    <property type="entry name" value="PTS_IIA_fru"/>
    <property type="match status" value="1"/>
</dbReference>
<reference evidence="8" key="1">
    <citation type="journal article" date="2020" name="mSystems">
        <title>Genome- and Community-Level Interaction Insights into Carbon Utilization and Element Cycling Functions of Hydrothermarchaeota in Hydrothermal Sediment.</title>
        <authorList>
            <person name="Zhou Z."/>
            <person name="Liu Y."/>
            <person name="Xu W."/>
            <person name="Pan J."/>
            <person name="Luo Z.H."/>
            <person name="Li M."/>
        </authorList>
    </citation>
    <scope>NUCLEOTIDE SEQUENCE [LARGE SCALE GENOMIC DNA]</scope>
    <source>
        <strain evidence="8">SpSt-1233</strain>
    </source>
</reference>
<evidence type="ECO:0000256" key="1">
    <source>
        <dbReference type="ARBA" id="ARBA00004496"/>
    </source>
</evidence>
<dbReference type="EMBL" id="DSEC01000178">
    <property type="protein sequence ID" value="HER43320.1"/>
    <property type="molecule type" value="Genomic_DNA"/>
</dbReference>
<accession>A0A7V2AU49</accession>
<evidence type="ECO:0000256" key="4">
    <source>
        <dbReference type="ARBA" id="ARBA00022597"/>
    </source>
</evidence>
<feature type="domain" description="PTS EIIA type-2" evidence="7">
    <location>
        <begin position="5"/>
        <end position="149"/>
    </location>
</feature>
<dbReference type="PANTHER" id="PTHR47738">
    <property type="entry name" value="PTS SYSTEM FRUCTOSE-LIKE EIIA COMPONENT-RELATED"/>
    <property type="match status" value="1"/>
</dbReference>
<sequence length="154" mass="17025">MKFADYVKPENIKLQLEGRTKEEVIEELVECLTESCCTDDADTILDAVMAREREGSTGLEKGVAIPHAKSDAVSKLSIVIGISKEGIDFDALDGKRSHLFFLMVAPTSESGPHVQAIAKIVKMIKIERFRERLLKAKSGEEVLETISMVENGEM</sequence>
<gene>
    <name evidence="8" type="ORF">ENO08_02525</name>
</gene>
<evidence type="ECO:0000259" key="7">
    <source>
        <dbReference type="PROSITE" id="PS51094"/>
    </source>
</evidence>
<keyword evidence="6" id="KW-0598">Phosphotransferase system</keyword>
<dbReference type="InterPro" id="IPR051541">
    <property type="entry name" value="PTS_SugarTrans_NitroReg"/>
</dbReference>
<organism evidence="8">
    <name type="scientific">Eiseniibacteriota bacterium</name>
    <dbReference type="NCBI Taxonomy" id="2212470"/>
    <lineage>
        <taxon>Bacteria</taxon>
        <taxon>Candidatus Eiseniibacteriota</taxon>
    </lineage>
</organism>
<dbReference type="NCBIfam" id="TIGR00848">
    <property type="entry name" value="fruA"/>
    <property type="match status" value="1"/>
</dbReference>
<dbReference type="GO" id="GO:0009401">
    <property type="term" value="P:phosphoenolpyruvate-dependent sugar phosphotransferase system"/>
    <property type="evidence" value="ECO:0007669"/>
    <property type="project" value="UniProtKB-KW"/>
</dbReference>
<comment type="caution">
    <text evidence="8">The sequence shown here is derived from an EMBL/GenBank/DDBJ whole genome shotgun (WGS) entry which is preliminary data.</text>
</comment>